<dbReference type="InterPro" id="IPR011008">
    <property type="entry name" value="Dimeric_a/b-barrel"/>
</dbReference>
<dbReference type="AlphaFoldDB" id="A0A974PP85"/>
<reference evidence="1 2" key="1">
    <citation type="submission" date="2020-10" db="EMBL/GenBank/DDBJ databases">
        <title>Degradation of 1,4-Dioxane by Xanthobacter sp. YN2, via a Novel Group-2 Soluble Di-Iron Monooxygenase.</title>
        <authorList>
            <person name="Ma F."/>
            <person name="Wang Y."/>
            <person name="Yang J."/>
            <person name="Guo H."/>
            <person name="Su D."/>
            <person name="Yu L."/>
        </authorList>
    </citation>
    <scope>NUCLEOTIDE SEQUENCE [LARGE SCALE GENOMIC DNA]</scope>
    <source>
        <strain evidence="1 2">YN2</strain>
    </source>
</reference>
<dbReference type="KEGG" id="xdi:EZH22_01950"/>
<evidence type="ECO:0008006" key="3">
    <source>
        <dbReference type="Google" id="ProtNLM"/>
    </source>
</evidence>
<organism evidence="1 2">
    <name type="scientific">Xanthobacter dioxanivorans</name>
    <dbReference type="NCBI Taxonomy" id="2528964"/>
    <lineage>
        <taxon>Bacteria</taxon>
        <taxon>Pseudomonadati</taxon>
        <taxon>Pseudomonadota</taxon>
        <taxon>Alphaproteobacteria</taxon>
        <taxon>Hyphomicrobiales</taxon>
        <taxon>Xanthobacteraceae</taxon>
        <taxon>Xanthobacter</taxon>
    </lineage>
</organism>
<dbReference type="EMBL" id="CP063362">
    <property type="protein sequence ID" value="QRG07227.1"/>
    <property type="molecule type" value="Genomic_DNA"/>
</dbReference>
<evidence type="ECO:0000313" key="2">
    <source>
        <dbReference type="Proteomes" id="UP000596427"/>
    </source>
</evidence>
<protein>
    <recommendedName>
        <fullName evidence="3">ABM domain-containing protein</fullName>
    </recommendedName>
</protein>
<sequence>MVMMVSRRRLPEGDFDAWTVRFEAQCEARAKAGCRGVRRFHAVNDKHELMVIFDWDTIENAKAFLNIKLTEKPELLDKRSGDTSAGLMLENRFMVEMEPLPS</sequence>
<name>A0A974PP85_9HYPH</name>
<evidence type="ECO:0000313" key="1">
    <source>
        <dbReference type="EMBL" id="QRG07227.1"/>
    </source>
</evidence>
<keyword evidence="2" id="KW-1185">Reference proteome</keyword>
<accession>A0A974PP85</accession>
<dbReference type="Proteomes" id="UP000596427">
    <property type="component" value="Chromosome"/>
</dbReference>
<dbReference type="SUPFAM" id="SSF54909">
    <property type="entry name" value="Dimeric alpha+beta barrel"/>
    <property type="match status" value="1"/>
</dbReference>
<proteinExistence type="predicted"/>
<dbReference type="RefSeq" id="WP_203194140.1">
    <property type="nucleotide sequence ID" value="NZ_CP063362.1"/>
</dbReference>
<gene>
    <name evidence="1" type="ORF">EZH22_01950</name>
</gene>